<dbReference type="SMART" id="SM00866">
    <property type="entry name" value="UTRA"/>
    <property type="match status" value="1"/>
</dbReference>
<evidence type="ECO:0000313" key="6">
    <source>
        <dbReference type="Proteomes" id="UP000245202"/>
    </source>
</evidence>
<organism evidence="5 6">
    <name type="scientific">Paenibacillus agaridevorans</name>
    <dbReference type="NCBI Taxonomy" id="171404"/>
    <lineage>
        <taxon>Bacteria</taxon>
        <taxon>Bacillati</taxon>
        <taxon>Bacillota</taxon>
        <taxon>Bacilli</taxon>
        <taxon>Bacillales</taxon>
        <taxon>Paenibacillaceae</taxon>
        <taxon>Paenibacillus</taxon>
    </lineage>
</organism>
<keyword evidence="3" id="KW-0804">Transcription</keyword>
<evidence type="ECO:0000256" key="2">
    <source>
        <dbReference type="ARBA" id="ARBA00023125"/>
    </source>
</evidence>
<keyword evidence="2" id="KW-0238">DNA-binding</keyword>
<dbReference type="GO" id="GO:0003700">
    <property type="term" value="F:DNA-binding transcription factor activity"/>
    <property type="evidence" value="ECO:0007669"/>
    <property type="project" value="InterPro"/>
</dbReference>
<comment type="caution">
    <text evidence="5">The sequence shown here is derived from an EMBL/GenBank/DDBJ whole genome shotgun (WGS) entry which is preliminary data.</text>
</comment>
<dbReference type="InterPro" id="IPR000524">
    <property type="entry name" value="Tscrpt_reg_HTH_GntR"/>
</dbReference>
<keyword evidence="6" id="KW-1185">Reference proteome</keyword>
<gene>
    <name evidence="5" type="ORF">PAT3040_04861</name>
</gene>
<dbReference type="EMBL" id="BDQX01000291">
    <property type="protein sequence ID" value="GBG10143.1"/>
    <property type="molecule type" value="Genomic_DNA"/>
</dbReference>
<proteinExistence type="predicted"/>
<dbReference type="InterPro" id="IPR050679">
    <property type="entry name" value="Bact_HTH_transcr_reg"/>
</dbReference>
<dbReference type="Proteomes" id="UP000245202">
    <property type="component" value="Unassembled WGS sequence"/>
</dbReference>
<dbReference type="InterPro" id="IPR028978">
    <property type="entry name" value="Chorismate_lyase_/UTRA_dom_sf"/>
</dbReference>
<protein>
    <recommendedName>
        <fullName evidence="4">HTH gntR-type domain-containing protein</fullName>
    </recommendedName>
</protein>
<dbReference type="SUPFAM" id="SSF64288">
    <property type="entry name" value="Chorismate lyase-like"/>
    <property type="match status" value="1"/>
</dbReference>
<reference evidence="5 6" key="1">
    <citation type="submission" date="2017-08" db="EMBL/GenBank/DDBJ databases">
        <title>Substantial Increase in Enzyme Production by Combined Drug-Resistance Mutations in Paenibacillus agaridevorans.</title>
        <authorList>
            <person name="Tanaka Y."/>
            <person name="Funane K."/>
            <person name="Hosaka T."/>
            <person name="Shiwa Y."/>
            <person name="Fujita N."/>
            <person name="Miyazaki T."/>
            <person name="Yoshikawa H."/>
            <person name="Murakami K."/>
            <person name="Kasahara K."/>
            <person name="Inaoka T."/>
            <person name="Hiraga Y."/>
            <person name="Ochi K."/>
        </authorList>
    </citation>
    <scope>NUCLEOTIDE SEQUENCE [LARGE SCALE GENOMIC DNA]</scope>
    <source>
        <strain evidence="5 6">T-3040</strain>
    </source>
</reference>
<dbReference type="Pfam" id="PF00392">
    <property type="entry name" value="GntR"/>
    <property type="match status" value="1"/>
</dbReference>
<dbReference type="GO" id="GO:0045892">
    <property type="term" value="P:negative regulation of DNA-templated transcription"/>
    <property type="evidence" value="ECO:0007669"/>
    <property type="project" value="TreeGrafter"/>
</dbReference>
<dbReference type="PANTHER" id="PTHR44846:SF1">
    <property type="entry name" value="MANNOSYL-D-GLYCERATE TRANSPORT_METABOLISM SYSTEM REPRESSOR MNGR-RELATED"/>
    <property type="match status" value="1"/>
</dbReference>
<dbReference type="PANTHER" id="PTHR44846">
    <property type="entry name" value="MANNOSYL-D-GLYCERATE TRANSPORT/METABOLISM SYSTEM REPRESSOR MNGR-RELATED"/>
    <property type="match status" value="1"/>
</dbReference>
<accession>A0A2R5F1N6</accession>
<dbReference type="Pfam" id="PF07702">
    <property type="entry name" value="UTRA"/>
    <property type="match status" value="1"/>
</dbReference>
<evidence type="ECO:0000256" key="3">
    <source>
        <dbReference type="ARBA" id="ARBA00023163"/>
    </source>
</evidence>
<evidence type="ECO:0000259" key="4">
    <source>
        <dbReference type="PROSITE" id="PS50949"/>
    </source>
</evidence>
<name>A0A2R5F1N6_9BACL</name>
<dbReference type="PROSITE" id="PS50949">
    <property type="entry name" value="HTH_GNTR"/>
    <property type="match status" value="1"/>
</dbReference>
<dbReference type="InterPro" id="IPR036388">
    <property type="entry name" value="WH-like_DNA-bd_sf"/>
</dbReference>
<dbReference type="InterPro" id="IPR011663">
    <property type="entry name" value="UTRA"/>
</dbReference>
<evidence type="ECO:0000256" key="1">
    <source>
        <dbReference type="ARBA" id="ARBA00023015"/>
    </source>
</evidence>
<feature type="domain" description="HTH gntR-type" evidence="4">
    <location>
        <begin position="1"/>
        <end position="35"/>
    </location>
</feature>
<keyword evidence="1" id="KW-0805">Transcription regulation</keyword>
<evidence type="ECO:0000313" key="5">
    <source>
        <dbReference type="EMBL" id="GBG10143.1"/>
    </source>
</evidence>
<dbReference type="Gene3D" id="3.40.1410.10">
    <property type="entry name" value="Chorismate lyase-like"/>
    <property type="match status" value="1"/>
</dbReference>
<sequence length="200" mass="22413">MFSISRMTVRQALLELVNEGKLIREQGRGTFVAQPKIDQGLYKLTSFSEDMASRGLKPGAYVVDVDVTTPPSSVGQVLGLEEKSKTVILTRVRLADEKPMALETTHLPVDRFPELAHESFEGVSLYRLLSERYGVAPARASQTIEVGMPTAREINLLQVRADIPMMLIKRVTFDGDGHPFEYVKSVYPGDRYKFHSELAR</sequence>
<dbReference type="Gene3D" id="1.10.10.10">
    <property type="entry name" value="Winged helix-like DNA-binding domain superfamily/Winged helix DNA-binding domain"/>
    <property type="match status" value="1"/>
</dbReference>
<dbReference type="AlphaFoldDB" id="A0A2R5F1N6"/>
<dbReference type="GO" id="GO:0003677">
    <property type="term" value="F:DNA binding"/>
    <property type="evidence" value="ECO:0007669"/>
    <property type="project" value="UniProtKB-KW"/>
</dbReference>